<dbReference type="PROSITE" id="PS00457">
    <property type="entry name" value="NA_SOLUT_SYMP_2"/>
    <property type="match status" value="1"/>
</dbReference>
<dbReference type="RefSeq" id="WP_330159402.1">
    <property type="nucleotide sequence ID" value="NZ_BAAAJA010000003.1"/>
</dbReference>
<dbReference type="Proteomes" id="UP001348641">
    <property type="component" value="Unassembled WGS sequence"/>
</dbReference>
<keyword evidence="3" id="KW-0813">Transport</keyword>
<sequence length="527" mass="54963">MTVDLAVIAAYLLGMVALGWWGMRRATSKSDYLVAGRRLGPLMYAGTMAAVVLGGASTVGGIGLGYTYGVSGAWLVVAIGVGILALHLFFAKRISRLRVFTVSEMLDLRYGGNSRVVSGLVMWGYTFMLTVPSTLAFSTIFSGLFELPRAVAVILGGSIVVLYSTMGGMWSVTMTDMAQFAIKTIGLVLILTPVAIWSAGGFSGMRESLDPSYFSPTAIGGETILTYFVIYSLGLLIGQDIWQRVFTGRDDRVARVGGIGAGVYCLVYGVCGALIGTAAAVLFPNLANPDDAFTLMVDATLPVGLAGLVIAAALSAVMSTASGALIACSTVTSTDLWPQVRRLFGRDGASHGGGDRDEVASNRVFTLVLGAATIGVALAVDDVVAALTLAYNVLVGGLLVAILGGLVWKRGTRAGALASMLTGSVAVIVTMALTGMLANEPIYVGLGTALVVYVAVSLLTPPTDPAVLAAWQSRLRGDDAPEGPGPHRPPWTPWTRPRPGTTDPHRPTAPIAAPTGRTDDEKDRNTR</sequence>
<dbReference type="Pfam" id="PF00474">
    <property type="entry name" value="SSF"/>
    <property type="match status" value="1"/>
</dbReference>
<feature type="transmembrane region" description="Helical" evidence="10">
    <location>
        <begin position="72"/>
        <end position="90"/>
    </location>
</feature>
<dbReference type="PANTHER" id="PTHR48086">
    <property type="entry name" value="SODIUM/PROLINE SYMPORTER-RELATED"/>
    <property type="match status" value="1"/>
</dbReference>
<name>A0ABU7KST6_9ACTN</name>
<evidence type="ECO:0000256" key="10">
    <source>
        <dbReference type="SAM" id="Phobius"/>
    </source>
</evidence>
<evidence type="ECO:0000256" key="8">
    <source>
        <dbReference type="RuleBase" id="RU362091"/>
    </source>
</evidence>
<dbReference type="CDD" id="cd11479">
    <property type="entry name" value="SLC5sbd_u3"/>
    <property type="match status" value="1"/>
</dbReference>
<evidence type="ECO:0000256" key="6">
    <source>
        <dbReference type="ARBA" id="ARBA00022989"/>
    </source>
</evidence>
<comment type="subcellular location">
    <subcellularLocation>
        <location evidence="1">Membrane</location>
        <topology evidence="1">Multi-pass membrane protein</topology>
    </subcellularLocation>
</comment>
<evidence type="ECO:0000256" key="1">
    <source>
        <dbReference type="ARBA" id="ARBA00004141"/>
    </source>
</evidence>
<feature type="transmembrane region" description="Helical" evidence="10">
    <location>
        <begin position="44"/>
        <end position="66"/>
    </location>
</feature>
<dbReference type="InterPro" id="IPR050277">
    <property type="entry name" value="Sodium:Solute_Symporter"/>
</dbReference>
<feature type="compositionally biased region" description="Pro residues" evidence="9">
    <location>
        <begin position="483"/>
        <end position="492"/>
    </location>
</feature>
<keyword evidence="7 10" id="KW-0472">Membrane</keyword>
<dbReference type="PANTHER" id="PTHR48086:SF7">
    <property type="entry name" value="SODIUM-SOLUTE SYMPORTER-RELATED"/>
    <property type="match status" value="1"/>
</dbReference>
<reference evidence="11 12" key="1">
    <citation type="submission" date="2023-07" db="EMBL/GenBank/DDBJ databases">
        <authorList>
            <person name="Girao M."/>
            <person name="Carvalho M.F."/>
        </authorList>
    </citation>
    <scope>NUCLEOTIDE SEQUENCE [LARGE SCALE GENOMIC DNA]</scope>
    <source>
        <strain evidence="11 12">66/93</strain>
    </source>
</reference>
<evidence type="ECO:0000313" key="11">
    <source>
        <dbReference type="EMBL" id="MEE2052366.1"/>
    </source>
</evidence>
<feature type="transmembrane region" description="Helical" evidence="10">
    <location>
        <begin position="184"/>
        <end position="204"/>
    </location>
</feature>
<feature type="transmembrane region" description="Helical" evidence="10">
    <location>
        <begin position="6"/>
        <end position="23"/>
    </location>
</feature>
<feature type="transmembrane region" description="Helical" evidence="10">
    <location>
        <begin position="120"/>
        <end position="145"/>
    </location>
</feature>
<keyword evidence="6 10" id="KW-1133">Transmembrane helix</keyword>
<feature type="compositionally biased region" description="Low complexity" evidence="9">
    <location>
        <begin position="493"/>
        <end position="502"/>
    </location>
</feature>
<dbReference type="Gene3D" id="1.20.1730.10">
    <property type="entry name" value="Sodium/glucose cotransporter"/>
    <property type="match status" value="1"/>
</dbReference>
<feature type="transmembrane region" description="Helical" evidence="10">
    <location>
        <begin position="224"/>
        <end position="242"/>
    </location>
</feature>
<dbReference type="PROSITE" id="PS50283">
    <property type="entry name" value="NA_SOLUT_SYMP_3"/>
    <property type="match status" value="1"/>
</dbReference>
<dbReference type="InterPro" id="IPR018212">
    <property type="entry name" value="Na/solute_symporter_CS"/>
</dbReference>
<comment type="caution">
    <text evidence="11">The sequence shown here is derived from an EMBL/GenBank/DDBJ whole genome shotgun (WGS) entry which is preliminary data.</text>
</comment>
<protein>
    <submittedName>
        <fullName evidence="11">Sodium:solute symporter</fullName>
    </submittedName>
</protein>
<feature type="transmembrane region" description="Helical" evidence="10">
    <location>
        <begin position="263"/>
        <end position="283"/>
    </location>
</feature>
<dbReference type="InterPro" id="IPR038377">
    <property type="entry name" value="Na/Glc_symporter_sf"/>
</dbReference>
<feature type="transmembrane region" description="Helical" evidence="10">
    <location>
        <begin position="151"/>
        <end position="172"/>
    </location>
</feature>
<comment type="similarity">
    <text evidence="2 8">Belongs to the sodium:solute symporter (SSF) (TC 2.A.21) family.</text>
</comment>
<evidence type="ECO:0000256" key="2">
    <source>
        <dbReference type="ARBA" id="ARBA00006434"/>
    </source>
</evidence>
<dbReference type="EMBL" id="JAUUCC010000045">
    <property type="protein sequence ID" value="MEE2052366.1"/>
    <property type="molecule type" value="Genomic_DNA"/>
</dbReference>
<feature type="region of interest" description="Disordered" evidence="9">
    <location>
        <begin position="477"/>
        <end position="527"/>
    </location>
</feature>
<organism evidence="11 12">
    <name type="scientific">Nocardiopsis tropica</name>
    <dbReference type="NCBI Taxonomy" id="109330"/>
    <lineage>
        <taxon>Bacteria</taxon>
        <taxon>Bacillati</taxon>
        <taxon>Actinomycetota</taxon>
        <taxon>Actinomycetes</taxon>
        <taxon>Streptosporangiales</taxon>
        <taxon>Nocardiopsidaceae</taxon>
        <taxon>Nocardiopsis</taxon>
    </lineage>
</organism>
<proteinExistence type="inferred from homology"/>
<feature type="transmembrane region" description="Helical" evidence="10">
    <location>
        <begin position="442"/>
        <end position="460"/>
    </location>
</feature>
<gene>
    <name evidence="11" type="ORF">Q8A49_17855</name>
</gene>
<evidence type="ECO:0000256" key="3">
    <source>
        <dbReference type="ARBA" id="ARBA00022448"/>
    </source>
</evidence>
<feature type="transmembrane region" description="Helical" evidence="10">
    <location>
        <begin position="364"/>
        <end position="380"/>
    </location>
</feature>
<evidence type="ECO:0000256" key="5">
    <source>
        <dbReference type="ARBA" id="ARBA00022692"/>
    </source>
</evidence>
<keyword evidence="4" id="KW-1003">Cell membrane</keyword>
<accession>A0ABU7KST6</accession>
<keyword evidence="5 10" id="KW-0812">Transmembrane</keyword>
<dbReference type="InterPro" id="IPR001734">
    <property type="entry name" value="Na/solute_symporter"/>
</dbReference>
<evidence type="ECO:0000313" key="12">
    <source>
        <dbReference type="Proteomes" id="UP001348641"/>
    </source>
</evidence>
<evidence type="ECO:0000256" key="4">
    <source>
        <dbReference type="ARBA" id="ARBA00022475"/>
    </source>
</evidence>
<feature type="transmembrane region" description="Helical" evidence="10">
    <location>
        <begin position="386"/>
        <end position="408"/>
    </location>
</feature>
<evidence type="ECO:0000256" key="9">
    <source>
        <dbReference type="SAM" id="MobiDB-lite"/>
    </source>
</evidence>
<feature type="transmembrane region" description="Helical" evidence="10">
    <location>
        <begin position="303"/>
        <end position="332"/>
    </location>
</feature>
<evidence type="ECO:0000256" key="7">
    <source>
        <dbReference type="ARBA" id="ARBA00023136"/>
    </source>
</evidence>
<feature type="compositionally biased region" description="Basic and acidic residues" evidence="9">
    <location>
        <begin position="517"/>
        <end position="527"/>
    </location>
</feature>
<feature type="transmembrane region" description="Helical" evidence="10">
    <location>
        <begin position="415"/>
        <end position="436"/>
    </location>
</feature>